<dbReference type="GO" id="GO:0005762">
    <property type="term" value="C:mitochondrial large ribosomal subunit"/>
    <property type="evidence" value="ECO:0007669"/>
    <property type="project" value="EnsemblFungi"/>
</dbReference>
<dbReference type="OrthoDB" id="361383at2759"/>
<feature type="domain" description="Large ribosomal subunit protein uL15/eL18" evidence="5">
    <location>
        <begin position="101"/>
        <end position="174"/>
    </location>
</feature>
<accession>G3ALX9</accession>
<feature type="compositionally biased region" description="Basic residues" evidence="4">
    <location>
        <begin position="57"/>
        <end position="66"/>
    </location>
</feature>
<dbReference type="eggNOG" id="KOG0846">
    <property type="taxonomic scope" value="Eukaryota"/>
</dbReference>
<keyword evidence="3" id="KW-0687">Ribonucleoprotein</keyword>
<reference evidence="6 7" key="1">
    <citation type="journal article" date="2011" name="Proc. Natl. Acad. Sci. U.S.A.">
        <title>Comparative genomics of xylose-fermenting fungi for enhanced biofuel production.</title>
        <authorList>
            <person name="Wohlbach D.J."/>
            <person name="Kuo A."/>
            <person name="Sato T.K."/>
            <person name="Potts K.M."/>
            <person name="Salamov A.A."/>
            <person name="LaButti K.M."/>
            <person name="Sun H."/>
            <person name="Clum A."/>
            <person name="Pangilinan J.L."/>
            <person name="Lindquist E.A."/>
            <person name="Lucas S."/>
            <person name="Lapidus A."/>
            <person name="Jin M."/>
            <person name="Gunawan C."/>
            <person name="Balan V."/>
            <person name="Dale B.E."/>
            <person name="Jeffries T.W."/>
            <person name="Zinkel R."/>
            <person name="Barry K.W."/>
            <person name="Grigoriev I.V."/>
            <person name="Gasch A.P."/>
        </authorList>
    </citation>
    <scope>NUCLEOTIDE SEQUENCE [LARGE SCALE GENOMIC DNA]</scope>
    <source>
        <strain evidence="7">NRRL Y-27907 / 11-Y1</strain>
    </source>
</reference>
<name>G3ALX9_SPAPN</name>
<dbReference type="OMA" id="EPGWLVN"/>
<sequence>MFSIGQSSMSKAAFFNGAKFTNFVRGIANLGFLQPAEGSTAYVRRVGRGASSGRGKTSGRGHKGQKARGSVPVWMEGGQTPYFKRFPMTGFNRAHRKIYHELNLERIQTFWDNGRIPLKEGETLTIKVMRDSGLITGNLKDGVKILANGKNDYNVPLSVEASKASDSAIKIIEGLNQTFTSRYFTKLSLKAHVDPDYFLLRKGYVPIPARPTHKRDIKYYSNPDKRGYLLNDRSLLLDHMGRPTHARVVKKSKTTFKDLLDAASTSRIESTQKRVRLADL</sequence>
<dbReference type="RefSeq" id="XP_007374847.1">
    <property type="nucleotide sequence ID" value="XM_007374785.1"/>
</dbReference>
<dbReference type="Pfam" id="PF00828">
    <property type="entry name" value="Ribosomal_L27A"/>
    <property type="match status" value="1"/>
</dbReference>
<dbReference type="FunFam" id="3.100.10.10:FF:000017">
    <property type="entry name" value="Mrpl10p"/>
    <property type="match status" value="1"/>
</dbReference>
<comment type="similarity">
    <text evidence="1">Belongs to the universal ribosomal protein uL15 family.</text>
</comment>
<dbReference type="GO" id="GO:0006412">
    <property type="term" value="P:translation"/>
    <property type="evidence" value="ECO:0007669"/>
    <property type="project" value="InterPro"/>
</dbReference>
<protein>
    <submittedName>
        <fullName evidence="6">Ribosomal protein L15/L10-like protein</fullName>
    </submittedName>
</protein>
<dbReference type="FunCoup" id="G3ALX9">
    <property type="interactions" value="624"/>
</dbReference>
<keyword evidence="7" id="KW-1185">Reference proteome</keyword>
<dbReference type="PANTHER" id="PTHR12934">
    <property type="entry name" value="50S RIBOSOMAL PROTEIN L15"/>
    <property type="match status" value="1"/>
</dbReference>
<evidence type="ECO:0000256" key="4">
    <source>
        <dbReference type="SAM" id="MobiDB-lite"/>
    </source>
</evidence>
<dbReference type="SUPFAM" id="SSF52080">
    <property type="entry name" value="Ribosomal proteins L15p and L18e"/>
    <property type="match status" value="1"/>
</dbReference>
<dbReference type="NCBIfam" id="TIGR01071">
    <property type="entry name" value="rplO_bact"/>
    <property type="match status" value="1"/>
</dbReference>
<dbReference type="GeneID" id="18873515"/>
<evidence type="ECO:0000313" key="7">
    <source>
        <dbReference type="Proteomes" id="UP000000709"/>
    </source>
</evidence>
<dbReference type="Gene3D" id="3.100.10.10">
    <property type="match status" value="1"/>
</dbReference>
<dbReference type="InterPro" id="IPR005749">
    <property type="entry name" value="Ribosomal_uL15_bac-type"/>
</dbReference>
<dbReference type="KEGG" id="spaa:SPAPADRAFT_60666"/>
<keyword evidence="2 6" id="KW-0689">Ribosomal protein</keyword>
<dbReference type="HAMAP" id="MF_01341">
    <property type="entry name" value="Ribosomal_uL15"/>
    <property type="match status" value="1"/>
</dbReference>
<dbReference type="STRING" id="619300.G3ALX9"/>
<dbReference type="AlphaFoldDB" id="G3ALX9"/>
<dbReference type="GO" id="GO:0003735">
    <property type="term" value="F:structural constituent of ribosome"/>
    <property type="evidence" value="ECO:0007669"/>
    <property type="project" value="EnsemblFungi"/>
</dbReference>
<gene>
    <name evidence="6" type="ORF">SPAPADRAFT_60666</name>
</gene>
<dbReference type="InterPro" id="IPR021131">
    <property type="entry name" value="Ribosomal_uL15/eL18"/>
</dbReference>
<dbReference type="EMBL" id="GL996501">
    <property type="protein sequence ID" value="EGW33332.1"/>
    <property type="molecule type" value="Genomic_DNA"/>
</dbReference>
<dbReference type="InParanoid" id="G3ALX9"/>
<dbReference type="InterPro" id="IPR036227">
    <property type="entry name" value="Ribosomal_uL15/eL18_sf"/>
</dbReference>
<dbReference type="HOGENOM" id="CLU_055188_5_1_1"/>
<evidence type="ECO:0000256" key="3">
    <source>
        <dbReference type="ARBA" id="ARBA00023274"/>
    </source>
</evidence>
<feature type="region of interest" description="Disordered" evidence="4">
    <location>
        <begin position="47"/>
        <end position="68"/>
    </location>
</feature>
<evidence type="ECO:0000259" key="5">
    <source>
        <dbReference type="Pfam" id="PF00828"/>
    </source>
</evidence>
<evidence type="ECO:0000256" key="1">
    <source>
        <dbReference type="ARBA" id="ARBA00007320"/>
    </source>
</evidence>
<evidence type="ECO:0000313" key="6">
    <source>
        <dbReference type="EMBL" id="EGW33332.1"/>
    </source>
</evidence>
<proteinExistence type="inferred from homology"/>
<evidence type="ECO:0000256" key="2">
    <source>
        <dbReference type="ARBA" id="ARBA00022980"/>
    </source>
</evidence>
<organism evidence="7">
    <name type="scientific">Spathaspora passalidarum (strain NRRL Y-27907 / 11-Y1)</name>
    <dbReference type="NCBI Taxonomy" id="619300"/>
    <lineage>
        <taxon>Eukaryota</taxon>
        <taxon>Fungi</taxon>
        <taxon>Dikarya</taxon>
        <taxon>Ascomycota</taxon>
        <taxon>Saccharomycotina</taxon>
        <taxon>Pichiomycetes</taxon>
        <taxon>Debaryomycetaceae</taxon>
        <taxon>Spathaspora</taxon>
    </lineage>
</organism>
<dbReference type="PANTHER" id="PTHR12934:SF11">
    <property type="entry name" value="LARGE RIBOSOMAL SUBUNIT PROTEIN UL15M"/>
    <property type="match status" value="1"/>
</dbReference>
<dbReference type="InterPro" id="IPR030878">
    <property type="entry name" value="Ribosomal_uL15"/>
</dbReference>
<dbReference type="Proteomes" id="UP000000709">
    <property type="component" value="Unassembled WGS sequence"/>
</dbReference>